<sequence>MVYSPITGNEYMQLNGECLEWEIIVDHSRMDIWKSKFSNTIIVTFKGTGNIEDLKSDMDLKYTPCFFVNSDLGGCGLVHNGFQEKYYEIDSLLLNTMKNLDQKYDIYFTGHSLGGSIALLASLDYVTNHNEININFNSINCITFGQPSVGDQDFNKFVNFKLNKIQYRRYVNINNNAQLENRETMEDPVVNILSPHPNNSPILLNCDNNCPALSFGLHFLDLYKDKLYNDSYSKCNSNCNYLFQSPKISKYQVYHCPSTSKSIIKGYFNNGNSYFSDKYSVCLFTGKDEYNNYAYSQNNICGGKVGKSNILIDKTTNSMEFEKTVTGSDLFIVVENHNLFFSTSTLNFNISFISTLETPQTPKDLSCKIVSNKQNSIDILVNFKSTNIPSLTQQTIKYNIYVSEVGKDWNKYEFIEPLSLKNVNEILKNVSKLGDYSIVSTSDNGIESKTSNYCFINSLDIF</sequence>
<dbReference type="InterPro" id="IPR002921">
    <property type="entry name" value="Fungal_lipase-type"/>
</dbReference>
<name>A0AAN7TWU4_9MYCE</name>
<dbReference type="InterPro" id="IPR051218">
    <property type="entry name" value="Sec_MonoDiacylglyc_Lipase"/>
</dbReference>
<dbReference type="PANTHER" id="PTHR45856:SF24">
    <property type="entry name" value="FUNGAL LIPASE-LIKE DOMAIN-CONTAINING PROTEIN"/>
    <property type="match status" value="1"/>
</dbReference>
<dbReference type="GO" id="GO:0006629">
    <property type="term" value="P:lipid metabolic process"/>
    <property type="evidence" value="ECO:0007669"/>
    <property type="project" value="InterPro"/>
</dbReference>
<keyword evidence="3" id="KW-1185">Reference proteome</keyword>
<dbReference type="Gene3D" id="3.40.50.1820">
    <property type="entry name" value="alpha/beta hydrolase"/>
    <property type="match status" value="1"/>
</dbReference>
<evidence type="ECO:0000313" key="3">
    <source>
        <dbReference type="Proteomes" id="UP001344447"/>
    </source>
</evidence>
<dbReference type="CDD" id="cd00519">
    <property type="entry name" value="Lipase_3"/>
    <property type="match status" value="1"/>
</dbReference>
<dbReference type="InterPro" id="IPR029058">
    <property type="entry name" value="AB_hydrolase_fold"/>
</dbReference>
<dbReference type="SUPFAM" id="SSF53474">
    <property type="entry name" value="alpha/beta-Hydrolases"/>
    <property type="match status" value="1"/>
</dbReference>
<feature type="domain" description="Fungal lipase-type" evidence="1">
    <location>
        <begin position="42"/>
        <end position="171"/>
    </location>
</feature>
<dbReference type="PANTHER" id="PTHR45856">
    <property type="entry name" value="ALPHA/BETA-HYDROLASES SUPERFAMILY PROTEIN"/>
    <property type="match status" value="1"/>
</dbReference>
<gene>
    <name evidence="2" type="ORF">RB653_002061</name>
</gene>
<accession>A0AAN7TWU4</accession>
<dbReference type="Proteomes" id="UP001344447">
    <property type="component" value="Unassembled WGS sequence"/>
</dbReference>
<dbReference type="Pfam" id="PF01764">
    <property type="entry name" value="Lipase_3"/>
    <property type="match status" value="1"/>
</dbReference>
<organism evidence="2 3">
    <name type="scientific">Dictyostelium firmibasis</name>
    <dbReference type="NCBI Taxonomy" id="79012"/>
    <lineage>
        <taxon>Eukaryota</taxon>
        <taxon>Amoebozoa</taxon>
        <taxon>Evosea</taxon>
        <taxon>Eumycetozoa</taxon>
        <taxon>Dictyostelia</taxon>
        <taxon>Dictyosteliales</taxon>
        <taxon>Dictyosteliaceae</taxon>
        <taxon>Dictyostelium</taxon>
    </lineage>
</organism>
<protein>
    <recommendedName>
        <fullName evidence="1">Fungal lipase-type domain-containing protein</fullName>
    </recommendedName>
</protein>
<evidence type="ECO:0000313" key="2">
    <source>
        <dbReference type="EMBL" id="KAK5577123.1"/>
    </source>
</evidence>
<proteinExistence type="predicted"/>
<dbReference type="EMBL" id="JAVFKY010000004">
    <property type="protein sequence ID" value="KAK5577123.1"/>
    <property type="molecule type" value="Genomic_DNA"/>
</dbReference>
<comment type="caution">
    <text evidence="2">The sequence shown here is derived from an EMBL/GenBank/DDBJ whole genome shotgun (WGS) entry which is preliminary data.</text>
</comment>
<dbReference type="AlphaFoldDB" id="A0AAN7TWU4"/>
<evidence type="ECO:0000259" key="1">
    <source>
        <dbReference type="Pfam" id="PF01764"/>
    </source>
</evidence>
<reference evidence="2 3" key="1">
    <citation type="submission" date="2023-11" db="EMBL/GenBank/DDBJ databases">
        <title>Dfirmibasis_genome.</title>
        <authorList>
            <person name="Edelbroek B."/>
            <person name="Kjellin J."/>
            <person name="Jerlstrom-Hultqvist J."/>
            <person name="Soderbom F."/>
        </authorList>
    </citation>
    <scope>NUCLEOTIDE SEQUENCE [LARGE SCALE GENOMIC DNA]</scope>
    <source>
        <strain evidence="2 3">TNS-C-14</strain>
    </source>
</reference>